<dbReference type="CDD" id="cd00038">
    <property type="entry name" value="CAP_ED"/>
    <property type="match status" value="1"/>
</dbReference>
<evidence type="ECO:0000313" key="8">
    <source>
        <dbReference type="Proteomes" id="UP001482513"/>
    </source>
</evidence>
<dbReference type="PANTHER" id="PTHR43065:SF48">
    <property type="entry name" value="HISTIDINE KINASE"/>
    <property type="match status" value="1"/>
</dbReference>
<keyword evidence="8" id="KW-1185">Reference proteome</keyword>
<dbReference type="PROSITE" id="PS50109">
    <property type="entry name" value="HIS_KIN"/>
    <property type="match status" value="1"/>
</dbReference>
<dbReference type="SMART" id="SM00387">
    <property type="entry name" value="HATPase_c"/>
    <property type="match status" value="1"/>
</dbReference>
<evidence type="ECO:0000259" key="5">
    <source>
        <dbReference type="PROSITE" id="PS50042"/>
    </source>
</evidence>
<dbReference type="GO" id="GO:0005524">
    <property type="term" value="F:ATP binding"/>
    <property type="evidence" value="ECO:0007669"/>
    <property type="project" value="UniProtKB-KW"/>
</dbReference>
<dbReference type="PROSITE" id="PS50042">
    <property type="entry name" value="CNMP_BINDING_3"/>
    <property type="match status" value="1"/>
</dbReference>
<dbReference type="SUPFAM" id="SSF55874">
    <property type="entry name" value="ATPase domain of HSP90 chaperone/DNA topoisomerase II/histidine kinase"/>
    <property type="match status" value="1"/>
</dbReference>
<keyword evidence="7" id="KW-0547">Nucleotide-binding</keyword>
<dbReference type="Gene3D" id="2.60.120.10">
    <property type="entry name" value="Jelly Rolls"/>
    <property type="match status" value="1"/>
</dbReference>
<keyword evidence="3" id="KW-0418">Kinase</keyword>
<comment type="catalytic activity">
    <reaction evidence="1">
        <text>ATP + protein L-histidine = ADP + protein N-phospho-L-histidine.</text>
        <dbReference type="EC" id="2.7.13.3"/>
    </reaction>
</comment>
<gene>
    <name evidence="7" type="ORF">NC992_09735</name>
</gene>
<evidence type="ECO:0000256" key="4">
    <source>
        <dbReference type="ARBA" id="ARBA00023012"/>
    </source>
</evidence>
<name>A0ABV0K3U2_9CYAN</name>
<dbReference type="SMART" id="SM00100">
    <property type="entry name" value="cNMP"/>
    <property type="match status" value="1"/>
</dbReference>
<evidence type="ECO:0000256" key="2">
    <source>
        <dbReference type="ARBA" id="ARBA00012438"/>
    </source>
</evidence>
<evidence type="ECO:0000313" key="7">
    <source>
        <dbReference type="EMBL" id="MEP0947150.1"/>
    </source>
</evidence>
<dbReference type="Pfam" id="PF00027">
    <property type="entry name" value="cNMP_binding"/>
    <property type="match status" value="1"/>
</dbReference>
<proteinExistence type="predicted"/>
<dbReference type="InterPro" id="IPR036890">
    <property type="entry name" value="HATPase_C_sf"/>
</dbReference>
<feature type="domain" description="Cyclic nucleotide-binding" evidence="5">
    <location>
        <begin position="16"/>
        <end position="135"/>
    </location>
</feature>
<evidence type="ECO:0000259" key="6">
    <source>
        <dbReference type="PROSITE" id="PS50109"/>
    </source>
</evidence>
<dbReference type="InterPro" id="IPR004358">
    <property type="entry name" value="Sig_transdc_His_kin-like_C"/>
</dbReference>
<keyword evidence="3" id="KW-0808">Transferase</keyword>
<dbReference type="Pfam" id="PF02518">
    <property type="entry name" value="HATPase_c"/>
    <property type="match status" value="1"/>
</dbReference>
<evidence type="ECO:0000256" key="3">
    <source>
        <dbReference type="ARBA" id="ARBA00022777"/>
    </source>
</evidence>
<feature type="domain" description="Histidine kinase" evidence="6">
    <location>
        <begin position="300"/>
        <end position="468"/>
    </location>
</feature>
<dbReference type="InterPro" id="IPR003594">
    <property type="entry name" value="HATPase_dom"/>
</dbReference>
<dbReference type="Gene3D" id="1.10.287.130">
    <property type="match status" value="1"/>
</dbReference>
<protein>
    <recommendedName>
        <fullName evidence="2">histidine kinase</fullName>
        <ecNumber evidence="2">2.7.13.3</ecNumber>
    </recommendedName>
</protein>
<dbReference type="EC" id="2.7.13.3" evidence="2"/>
<accession>A0ABV0K3U2</accession>
<dbReference type="InterPro" id="IPR005467">
    <property type="entry name" value="His_kinase_dom"/>
</dbReference>
<evidence type="ECO:0000256" key="1">
    <source>
        <dbReference type="ARBA" id="ARBA00000085"/>
    </source>
</evidence>
<dbReference type="SUPFAM" id="SSF51206">
    <property type="entry name" value="cAMP-binding domain-like"/>
    <property type="match status" value="1"/>
</dbReference>
<dbReference type="RefSeq" id="WP_190701429.1">
    <property type="nucleotide sequence ID" value="NZ_JAMPKX010000003.1"/>
</dbReference>
<dbReference type="InterPro" id="IPR000595">
    <property type="entry name" value="cNMP-bd_dom"/>
</dbReference>
<dbReference type="InterPro" id="IPR018490">
    <property type="entry name" value="cNMP-bd_dom_sf"/>
</dbReference>
<dbReference type="Proteomes" id="UP001482513">
    <property type="component" value="Unassembled WGS sequence"/>
</dbReference>
<reference evidence="7 8" key="1">
    <citation type="submission" date="2022-04" db="EMBL/GenBank/DDBJ databases">
        <title>Positive selection, recombination, and allopatry shape intraspecific diversity of widespread and dominant cyanobacteria.</title>
        <authorList>
            <person name="Wei J."/>
            <person name="Shu W."/>
            <person name="Hu C."/>
        </authorList>
    </citation>
    <scope>NUCLEOTIDE SEQUENCE [LARGE SCALE GENOMIC DNA]</scope>
    <source>
        <strain evidence="7 8">DQ-A4</strain>
    </source>
</reference>
<keyword evidence="4" id="KW-0902">Two-component regulatory system</keyword>
<dbReference type="PANTHER" id="PTHR43065">
    <property type="entry name" value="SENSOR HISTIDINE KINASE"/>
    <property type="match status" value="1"/>
</dbReference>
<dbReference type="Gene3D" id="3.30.565.10">
    <property type="entry name" value="Histidine kinase-like ATPase, C-terminal domain"/>
    <property type="match status" value="1"/>
</dbReference>
<dbReference type="PRINTS" id="PR00344">
    <property type="entry name" value="BCTRLSENSOR"/>
</dbReference>
<dbReference type="InterPro" id="IPR014710">
    <property type="entry name" value="RmlC-like_jellyroll"/>
</dbReference>
<dbReference type="EMBL" id="JAMPKX010000003">
    <property type="protein sequence ID" value="MEP0947150.1"/>
    <property type="molecule type" value="Genomic_DNA"/>
</dbReference>
<comment type="caution">
    <text evidence="7">The sequence shown here is derived from an EMBL/GenBank/DDBJ whole genome shotgun (WGS) entry which is preliminary data.</text>
</comment>
<keyword evidence="7" id="KW-0067">ATP-binding</keyword>
<organism evidence="7 8">
    <name type="scientific">Leptolyngbya subtilissima DQ-A4</name>
    <dbReference type="NCBI Taxonomy" id="2933933"/>
    <lineage>
        <taxon>Bacteria</taxon>
        <taxon>Bacillati</taxon>
        <taxon>Cyanobacteriota</taxon>
        <taxon>Cyanophyceae</taxon>
        <taxon>Leptolyngbyales</taxon>
        <taxon>Leptolyngbyaceae</taxon>
        <taxon>Leptolyngbya group</taxon>
        <taxon>Leptolyngbya</taxon>
    </lineage>
</organism>
<sequence length="475" mass="52622">MSASALCLEHLKAIEPFNHLPQERLEWVCDRATSLQLSKGDYLVKEGDLTTTIYVIASGRLGITRQSEGIAMPIGQHEGPGYIGEIPVLTDEPAPVTLQAMSNCQVHSIAGADFLTLLHECRDFERVVFRLMQQRVRGLESFLRGREKMAALGTLSAGLAHELNNPAAALVRSLSEMVPAIRELEKMNMLYGQTNATEAESAEWQRVRDAGYETILKCGADAVTVSDREEELLDWLEDYGATEAWKLAEPLAQAGIDIPTLERLMAPWRDNPTQLHDMGIRWLALSFEMMSMIQSGQHGAERIATLVKSMKSYSYMDQGAQQMVDLHQGLEDTLRLFAFKLKQGIKVERDYDATLPKLMAHGSELNQVWTNLIDNAIDAMGEKGTLTLRTCHFQGDARVEIIDTGPGIPPEIKSRIYEPFFTTKGVGKGSGLGLETVLRIVENRHHGTISVESAPGHTCFAVCLPLGEARTTHRP</sequence>